<evidence type="ECO:0000256" key="1">
    <source>
        <dbReference type="SAM" id="Phobius"/>
    </source>
</evidence>
<reference evidence="2 3" key="1">
    <citation type="submission" date="2016-12" db="EMBL/GenBank/DDBJ databases">
        <title>The draft genome sequence of Actinophytocola sp. 11-183.</title>
        <authorList>
            <person name="Wang W."/>
            <person name="Yuan L."/>
        </authorList>
    </citation>
    <scope>NUCLEOTIDE SEQUENCE [LARGE SCALE GENOMIC DNA]</scope>
    <source>
        <strain evidence="2 3">11-183</strain>
    </source>
</reference>
<comment type="caution">
    <text evidence="2">The sequence shown here is derived from an EMBL/GenBank/DDBJ whole genome shotgun (WGS) entry which is preliminary data.</text>
</comment>
<keyword evidence="3" id="KW-1185">Reference proteome</keyword>
<dbReference type="Proteomes" id="UP000185596">
    <property type="component" value="Unassembled WGS sequence"/>
</dbReference>
<protein>
    <submittedName>
        <fullName evidence="2">Uncharacterized protein</fullName>
    </submittedName>
</protein>
<dbReference type="RefSeq" id="WP_075125633.1">
    <property type="nucleotide sequence ID" value="NZ_MSIE01000017.1"/>
</dbReference>
<sequence>MPKNVFPPDTGGGVLRKVVGVLVALAVLALVVKHPNDAATWVSSVFRMLGGMVDGISEFLREVLG</sequence>
<dbReference type="AlphaFoldDB" id="A0A1Q8CSQ8"/>
<evidence type="ECO:0000313" key="2">
    <source>
        <dbReference type="EMBL" id="OLF17408.1"/>
    </source>
</evidence>
<keyword evidence="1" id="KW-0812">Transmembrane</keyword>
<gene>
    <name evidence="2" type="ORF">BU204_11575</name>
</gene>
<evidence type="ECO:0000313" key="3">
    <source>
        <dbReference type="Proteomes" id="UP000185596"/>
    </source>
</evidence>
<dbReference type="EMBL" id="MSIE01000017">
    <property type="protein sequence ID" value="OLF17408.1"/>
    <property type="molecule type" value="Genomic_DNA"/>
</dbReference>
<name>A0A1Q8CSQ8_9PSEU</name>
<organism evidence="2 3">
    <name type="scientific">Actinophytocola xanthii</name>
    <dbReference type="NCBI Taxonomy" id="1912961"/>
    <lineage>
        <taxon>Bacteria</taxon>
        <taxon>Bacillati</taxon>
        <taxon>Actinomycetota</taxon>
        <taxon>Actinomycetes</taxon>
        <taxon>Pseudonocardiales</taxon>
        <taxon>Pseudonocardiaceae</taxon>
    </lineage>
</organism>
<keyword evidence="1" id="KW-1133">Transmembrane helix</keyword>
<keyword evidence="1" id="KW-0472">Membrane</keyword>
<feature type="transmembrane region" description="Helical" evidence="1">
    <location>
        <begin position="14"/>
        <end position="32"/>
    </location>
</feature>
<proteinExistence type="predicted"/>
<accession>A0A1Q8CSQ8</accession>